<reference evidence="10" key="1">
    <citation type="submission" date="2022-03" db="EMBL/GenBank/DDBJ databases">
        <title>A functionally conserved STORR gene fusion in Papaver species that diverged 16.8 million years ago.</title>
        <authorList>
            <person name="Catania T."/>
        </authorList>
    </citation>
    <scope>NUCLEOTIDE SEQUENCE</scope>
    <source>
        <strain evidence="10">S-191538</strain>
    </source>
</reference>
<evidence type="ECO:0000256" key="3">
    <source>
        <dbReference type="ARBA" id="ARBA00022473"/>
    </source>
</evidence>
<comment type="function">
    <text evidence="9">Promotes plant cell differentiation, organogenesis and somatic embryogenesis as well as cell proliferation.</text>
</comment>
<dbReference type="GO" id="GO:0030154">
    <property type="term" value="P:cell differentiation"/>
    <property type="evidence" value="ECO:0007669"/>
    <property type="project" value="UniProtKB-UniRule"/>
</dbReference>
<dbReference type="Proteomes" id="UP001177140">
    <property type="component" value="Unassembled WGS sequence"/>
</dbReference>
<keyword evidence="11" id="KW-1185">Reference proteome</keyword>
<evidence type="ECO:0000256" key="4">
    <source>
        <dbReference type="ARBA" id="ARBA00022525"/>
    </source>
</evidence>
<evidence type="ECO:0000256" key="1">
    <source>
        <dbReference type="ARBA" id="ARBA00004613"/>
    </source>
</evidence>
<dbReference type="GO" id="GO:0008083">
    <property type="term" value="F:growth factor activity"/>
    <property type="evidence" value="ECO:0007669"/>
    <property type="project" value="UniProtKB-UniRule"/>
</dbReference>
<name>A0AA41VHK5_PAPNU</name>
<organism evidence="10 11">
    <name type="scientific">Papaver nudicaule</name>
    <name type="common">Iceland poppy</name>
    <dbReference type="NCBI Taxonomy" id="74823"/>
    <lineage>
        <taxon>Eukaryota</taxon>
        <taxon>Viridiplantae</taxon>
        <taxon>Streptophyta</taxon>
        <taxon>Embryophyta</taxon>
        <taxon>Tracheophyta</taxon>
        <taxon>Spermatophyta</taxon>
        <taxon>Magnoliopsida</taxon>
        <taxon>Ranunculales</taxon>
        <taxon>Papaveraceae</taxon>
        <taxon>Papaveroideae</taxon>
        <taxon>Papaver</taxon>
    </lineage>
</organism>
<dbReference type="InterPro" id="IPR009438">
    <property type="entry name" value="Phytosulfokine"/>
</dbReference>
<sequence length="97" mass="11023">MKSLKVLSALLFFSLLISFNPTTAFRPSKSTMDENLTVNWLSQNGPVPETLPKDSMNLIGAEEDEEECGNGDEECLKRRLIAEAHLDYIYTQRHHKP</sequence>
<comment type="PTM">
    <text evidence="9">Sulfation is important for activity and for the binding to a putative membrane receptor.</text>
</comment>
<keyword evidence="5 9" id="KW-0765">Sulfation</keyword>
<dbReference type="GO" id="GO:0008283">
    <property type="term" value="P:cell population proliferation"/>
    <property type="evidence" value="ECO:0007669"/>
    <property type="project" value="UniProtKB-UniRule"/>
</dbReference>
<dbReference type="GO" id="GO:0005576">
    <property type="term" value="C:extracellular region"/>
    <property type="evidence" value="ECO:0007669"/>
    <property type="project" value="UniProtKB-SubCell"/>
</dbReference>
<evidence type="ECO:0000256" key="6">
    <source>
        <dbReference type="ARBA" id="ARBA00022729"/>
    </source>
</evidence>
<keyword evidence="6 9" id="KW-0732">Signal</keyword>
<gene>
    <name evidence="10" type="ORF">MKW94_007566</name>
</gene>
<evidence type="ECO:0000313" key="11">
    <source>
        <dbReference type="Proteomes" id="UP001177140"/>
    </source>
</evidence>
<dbReference type="Pfam" id="PF06404">
    <property type="entry name" value="PSK"/>
    <property type="match status" value="1"/>
</dbReference>
<proteinExistence type="inferred from homology"/>
<keyword evidence="4 9" id="KW-0964">Secreted</keyword>
<evidence type="ECO:0000256" key="7">
    <source>
        <dbReference type="ARBA" id="ARBA00022782"/>
    </source>
</evidence>
<comment type="caution">
    <text evidence="10">The sequence shown here is derived from an EMBL/GenBank/DDBJ whole genome shotgun (WGS) entry which is preliminary data.</text>
</comment>
<evidence type="ECO:0000256" key="9">
    <source>
        <dbReference type="RuleBase" id="RU368031"/>
    </source>
</evidence>
<dbReference type="PANTHER" id="PTHR33285">
    <property type="entry name" value="PHYTOSULFOKINES 3"/>
    <property type="match status" value="1"/>
</dbReference>
<keyword evidence="8 9" id="KW-0339">Growth factor</keyword>
<comment type="subcellular location">
    <subcellularLocation>
        <location evidence="1 9">Secreted</location>
    </subcellularLocation>
</comment>
<evidence type="ECO:0000256" key="5">
    <source>
        <dbReference type="ARBA" id="ARBA00022641"/>
    </source>
</evidence>
<feature type="chain" id="PRO_5041490378" description="Phytosulfokine" evidence="9">
    <location>
        <begin position="25"/>
        <end position="97"/>
    </location>
</feature>
<protein>
    <recommendedName>
        <fullName evidence="9">Phytosulfokine</fullName>
    </recommendedName>
    <component>
        <recommendedName>
            <fullName evidence="9">Phytosulfokine-alpha</fullName>
            <shortName evidence="9">PSK-alpha</shortName>
            <shortName evidence="9">Phytosulfokine-a</shortName>
        </recommendedName>
    </component>
    <component>
        <recommendedName>
            <fullName evidence="9">Phytosulfokine-beta</fullName>
            <shortName evidence="9">PSK-beta</shortName>
            <shortName evidence="9">Phytosulfokine-b</shortName>
        </recommendedName>
    </component>
</protein>
<accession>A0AA41VHK5</accession>
<evidence type="ECO:0000256" key="8">
    <source>
        <dbReference type="ARBA" id="ARBA00023030"/>
    </source>
</evidence>
<dbReference type="PANTHER" id="PTHR33285:SF33">
    <property type="entry name" value="PHYTOSULFOKINE"/>
    <property type="match status" value="1"/>
</dbReference>
<keyword evidence="7 9" id="KW-0221">Differentiation</keyword>
<dbReference type="AlphaFoldDB" id="A0AA41VHK5"/>
<evidence type="ECO:0000256" key="2">
    <source>
        <dbReference type="ARBA" id="ARBA00010781"/>
    </source>
</evidence>
<comment type="PTM">
    <text evidence="9">PSK-alpha is produced by endopeptidase digestion. PSK-beta is produced from PSK-alpha by exopeptidase digestion.</text>
</comment>
<feature type="signal peptide" evidence="9">
    <location>
        <begin position="1"/>
        <end position="24"/>
    </location>
</feature>
<comment type="similarity">
    <text evidence="2 9">Belongs to the phytosulfokine family.</text>
</comment>
<dbReference type="EMBL" id="JAJJMA010223598">
    <property type="protein sequence ID" value="MCL7041417.1"/>
    <property type="molecule type" value="Genomic_DNA"/>
</dbReference>
<evidence type="ECO:0000313" key="10">
    <source>
        <dbReference type="EMBL" id="MCL7041417.1"/>
    </source>
</evidence>
<keyword evidence="3 9" id="KW-0217">Developmental protein</keyword>